<proteinExistence type="predicted"/>
<dbReference type="Proteomes" id="UP000076858">
    <property type="component" value="Unassembled WGS sequence"/>
</dbReference>
<protein>
    <submittedName>
        <fullName evidence="1">Uncharacterized protein</fullName>
    </submittedName>
</protein>
<comment type="caution">
    <text evidence="1">The sequence shown here is derived from an EMBL/GenBank/DDBJ whole genome shotgun (WGS) entry which is preliminary data.</text>
</comment>
<evidence type="ECO:0000313" key="2">
    <source>
        <dbReference type="Proteomes" id="UP000076858"/>
    </source>
</evidence>
<accession>A0A162CJQ4</accession>
<keyword evidence="2" id="KW-1185">Reference proteome</keyword>
<dbReference type="AlphaFoldDB" id="A0A162CJQ4"/>
<sequence>MFFCFFPSELGDIAIPPRLTQFLAEGNLCRRKRDIGIAVKTNRIIAKDCKENHITTEENHWSLDWSDYGRSGLNLAVFAFLPARWRTNRFCVGDSGLRRLSRSSSYVLFDSTAFGVRKVPDRQTDETHTWALREAISSLRNMALEEVDLFLNSTNPSATLSYDEKPLRHDVLQQRDEWHAGSNAWQ</sequence>
<name>A0A162CJQ4_9CRUS</name>
<organism evidence="1 2">
    <name type="scientific">Daphnia magna</name>
    <dbReference type="NCBI Taxonomy" id="35525"/>
    <lineage>
        <taxon>Eukaryota</taxon>
        <taxon>Metazoa</taxon>
        <taxon>Ecdysozoa</taxon>
        <taxon>Arthropoda</taxon>
        <taxon>Crustacea</taxon>
        <taxon>Branchiopoda</taxon>
        <taxon>Diplostraca</taxon>
        <taxon>Cladocera</taxon>
        <taxon>Anomopoda</taxon>
        <taxon>Daphniidae</taxon>
        <taxon>Daphnia</taxon>
    </lineage>
</organism>
<dbReference type="EMBL" id="LRGB01000687">
    <property type="protein sequence ID" value="KZS16622.1"/>
    <property type="molecule type" value="Genomic_DNA"/>
</dbReference>
<evidence type="ECO:0000313" key="1">
    <source>
        <dbReference type="EMBL" id="KZS16622.1"/>
    </source>
</evidence>
<gene>
    <name evidence="1" type="ORF">APZ42_017241</name>
</gene>
<reference evidence="1 2" key="1">
    <citation type="submission" date="2016-03" db="EMBL/GenBank/DDBJ databases">
        <title>EvidentialGene: Evidence-directed Construction of Genes on Genomes.</title>
        <authorList>
            <person name="Gilbert D.G."/>
            <person name="Choi J.-H."/>
            <person name="Mockaitis K."/>
            <person name="Colbourne J."/>
            <person name="Pfrender M."/>
        </authorList>
    </citation>
    <scope>NUCLEOTIDE SEQUENCE [LARGE SCALE GENOMIC DNA]</scope>
    <source>
        <strain evidence="1 2">Xinb3</strain>
        <tissue evidence="1">Complete organism</tissue>
    </source>
</reference>